<evidence type="ECO:0000313" key="4">
    <source>
        <dbReference type="Proteomes" id="UP000601435"/>
    </source>
</evidence>
<feature type="coiled-coil region" evidence="1">
    <location>
        <begin position="77"/>
        <end position="111"/>
    </location>
</feature>
<feature type="compositionally biased region" description="Basic and acidic residues" evidence="2">
    <location>
        <begin position="244"/>
        <end position="267"/>
    </location>
</feature>
<dbReference type="AlphaFoldDB" id="A0A812JSX6"/>
<keyword evidence="4" id="KW-1185">Reference proteome</keyword>
<name>A0A812JSX6_9DINO</name>
<accession>A0A812JSX6</accession>
<dbReference type="Proteomes" id="UP000601435">
    <property type="component" value="Unassembled WGS sequence"/>
</dbReference>
<proteinExistence type="predicted"/>
<feature type="region of interest" description="Disordered" evidence="2">
    <location>
        <begin position="212"/>
        <end position="274"/>
    </location>
</feature>
<evidence type="ECO:0000256" key="1">
    <source>
        <dbReference type="SAM" id="Coils"/>
    </source>
</evidence>
<protein>
    <submittedName>
        <fullName evidence="3">Uncharacterized protein</fullName>
    </submittedName>
</protein>
<keyword evidence="1" id="KW-0175">Coiled coil</keyword>
<reference evidence="3" key="1">
    <citation type="submission" date="2021-02" db="EMBL/GenBank/DDBJ databases">
        <authorList>
            <person name="Dougan E. K."/>
            <person name="Rhodes N."/>
            <person name="Thang M."/>
            <person name="Chan C."/>
        </authorList>
    </citation>
    <scope>NUCLEOTIDE SEQUENCE</scope>
</reference>
<organism evidence="3 4">
    <name type="scientific">Symbiodinium necroappetens</name>
    <dbReference type="NCBI Taxonomy" id="1628268"/>
    <lineage>
        <taxon>Eukaryota</taxon>
        <taxon>Sar</taxon>
        <taxon>Alveolata</taxon>
        <taxon>Dinophyceae</taxon>
        <taxon>Suessiales</taxon>
        <taxon>Symbiodiniaceae</taxon>
        <taxon>Symbiodinium</taxon>
    </lineage>
</organism>
<evidence type="ECO:0000256" key="2">
    <source>
        <dbReference type="SAM" id="MobiDB-lite"/>
    </source>
</evidence>
<comment type="caution">
    <text evidence="3">The sequence shown here is derived from an EMBL/GenBank/DDBJ whole genome shotgun (WGS) entry which is preliminary data.</text>
</comment>
<dbReference type="EMBL" id="CAJNJA010006607">
    <property type="protein sequence ID" value="CAE7212799.1"/>
    <property type="molecule type" value="Genomic_DNA"/>
</dbReference>
<evidence type="ECO:0000313" key="3">
    <source>
        <dbReference type="EMBL" id="CAE7212799.1"/>
    </source>
</evidence>
<sequence>MCVSDLLEIPGQDFLFEHEFLKFICAAWRPVCRGHEVAMVNPGLNLVIDPTGKLLTKRRQSAYIYSDAILHFVTKFKHLARRARSSHQAQLRELKDELARFLEDSDSEVEQESQADEDEDSALSTLAGHDDAESVESSSSAVTPPMHIPALSGEMQMVLAKLQAKCKKQEVLESLRGLIPAEPAKPILPSAQLLACILDLIVWAKDDEAEAANRPGDELQQVSKKKKKAPSSKSSKASKAQAQQDEKENKVQVTDEKKKKKTSSKDENGEETEAMVRMKRTMTEDCAYVPGSYKDARLRYIAKKRARGFSWKEACQKWNQSSSRASWLEGLSINELKRRLVSSLGELSFNSVHKELDFLHIFSGCDSVGASLRNDLGLLGTSLDIEEDPLGHDLMTTSGFL</sequence>
<feature type="compositionally biased region" description="Low complexity" evidence="2">
    <location>
        <begin position="231"/>
        <end position="243"/>
    </location>
</feature>
<dbReference type="OrthoDB" id="436364at2759"/>
<gene>
    <name evidence="3" type="ORF">SNEC2469_LOCUS2255</name>
</gene>